<feature type="region of interest" description="Disordered" evidence="6">
    <location>
        <begin position="67"/>
        <end position="99"/>
    </location>
</feature>
<dbReference type="InterPro" id="IPR051863">
    <property type="entry name" value="HIPP"/>
</dbReference>
<dbReference type="EMBL" id="CAMGYJ010000005">
    <property type="protein sequence ID" value="CAI0414674.1"/>
    <property type="molecule type" value="Genomic_DNA"/>
</dbReference>
<dbReference type="PANTHER" id="PTHR45811">
    <property type="entry name" value="COPPER TRANSPORT PROTEIN FAMILY-RELATED"/>
    <property type="match status" value="1"/>
</dbReference>
<evidence type="ECO:0000256" key="6">
    <source>
        <dbReference type="SAM" id="MobiDB-lite"/>
    </source>
</evidence>
<dbReference type="SUPFAM" id="SSF55008">
    <property type="entry name" value="HMA, heavy metal-associated domain"/>
    <property type="match status" value="1"/>
</dbReference>
<evidence type="ECO:0000256" key="1">
    <source>
        <dbReference type="ARBA" id="ARBA00022481"/>
    </source>
</evidence>
<evidence type="ECO:0000256" key="3">
    <source>
        <dbReference type="ARBA" id="ARBA00023288"/>
    </source>
</evidence>
<keyword evidence="3" id="KW-0449">Lipoprotein</keyword>
<dbReference type="Proteomes" id="UP001154282">
    <property type="component" value="Unassembled WGS sequence"/>
</dbReference>
<comment type="caution">
    <text evidence="9">The sequence shown here is derived from an EMBL/GenBank/DDBJ whole genome shotgun (WGS) entry which is preliminary data.</text>
</comment>
<dbReference type="PROSITE" id="PS50846">
    <property type="entry name" value="HMA_2"/>
    <property type="match status" value="1"/>
</dbReference>
<evidence type="ECO:0000256" key="2">
    <source>
        <dbReference type="ARBA" id="ARBA00022723"/>
    </source>
</evidence>
<dbReference type="Pfam" id="PF00403">
    <property type="entry name" value="HMA"/>
    <property type="match status" value="1"/>
</dbReference>
<protein>
    <recommendedName>
        <fullName evidence="7">HMA domain-containing protein</fullName>
    </recommendedName>
</protein>
<evidence type="ECO:0000313" key="10">
    <source>
        <dbReference type="Proteomes" id="UP001154282"/>
    </source>
</evidence>
<proteinExistence type="inferred from homology"/>
<dbReference type="InterPro" id="IPR006121">
    <property type="entry name" value="HMA_dom"/>
</dbReference>
<dbReference type="EMBL" id="CAMGYJ010000005">
    <property type="protein sequence ID" value="CAI0417101.1"/>
    <property type="molecule type" value="Genomic_DNA"/>
</dbReference>
<dbReference type="InterPro" id="IPR036163">
    <property type="entry name" value="HMA_dom_sf"/>
</dbReference>
<evidence type="ECO:0000313" key="8">
    <source>
        <dbReference type="EMBL" id="CAI0414674.1"/>
    </source>
</evidence>
<dbReference type="AlphaFoldDB" id="A0AAV0K8A3"/>
<sequence>MKKVVLKVDVHDDRTKQKIMKAVSTLPGIDSIAVDMKESKMTVIGSVDPIEIVTKLKKHHCHCDILTVGPPADPKKGDEKKPDPKKEAEKKKEANQQQAQMFHPYTVGYNYEPYPYMAQPSYNHPHNLNYNYRLVSPDENPNGCVIC</sequence>
<dbReference type="Gene3D" id="3.30.70.100">
    <property type="match status" value="1"/>
</dbReference>
<reference evidence="9" key="1">
    <citation type="submission" date="2022-08" db="EMBL/GenBank/DDBJ databases">
        <authorList>
            <person name="Gutierrez-Valencia J."/>
        </authorList>
    </citation>
    <scope>NUCLEOTIDE SEQUENCE</scope>
</reference>
<keyword evidence="10" id="KW-1185">Reference proteome</keyword>
<keyword evidence="4" id="KW-0636">Prenylation</keyword>
<accession>A0AAV0K8A3</accession>
<feature type="compositionally biased region" description="Basic and acidic residues" evidence="6">
    <location>
        <begin position="73"/>
        <end position="94"/>
    </location>
</feature>
<feature type="domain" description="HMA" evidence="7">
    <location>
        <begin position="1"/>
        <end position="68"/>
    </location>
</feature>
<gene>
    <name evidence="8" type="ORF">LITE_LOCUS16375</name>
    <name evidence="9" type="ORF">LITE_LOCUS17195</name>
</gene>
<evidence type="ECO:0000313" key="9">
    <source>
        <dbReference type="EMBL" id="CAI0417101.1"/>
    </source>
</evidence>
<comment type="similarity">
    <text evidence="5">Belongs to the HIPP family.</text>
</comment>
<organism evidence="9 10">
    <name type="scientific">Linum tenue</name>
    <dbReference type="NCBI Taxonomy" id="586396"/>
    <lineage>
        <taxon>Eukaryota</taxon>
        <taxon>Viridiplantae</taxon>
        <taxon>Streptophyta</taxon>
        <taxon>Embryophyta</taxon>
        <taxon>Tracheophyta</taxon>
        <taxon>Spermatophyta</taxon>
        <taxon>Magnoliopsida</taxon>
        <taxon>eudicotyledons</taxon>
        <taxon>Gunneridae</taxon>
        <taxon>Pentapetalae</taxon>
        <taxon>rosids</taxon>
        <taxon>fabids</taxon>
        <taxon>Malpighiales</taxon>
        <taxon>Linaceae</taxon>
        <taxon>Linum</taxon>
    </lineage>
</organism>
<name>A0AAV0K8A3_9ROSI</name>
<evidence type="ECO:0000259" key="7">
    <source>
        <dbReference type="PROSITE" id="PS50846"/>
    </source>
</evidence>
<evidence type="ECO:0000256" key="5">
    <source>
        <dbReference type="ARBA" id="ARBA00024045"/>
    </source>
</evidence>
<keyword evidence="2" id="KW-0479">Metal-binding</keyword>
<dbReference type="GO" id="GO:0046872">
    <property type="term" value="F:metal ion binding"/>
    <property type="evidence" value="ECO:0007669"/>
    <property type="project" value="UniProtKB-KW"/>
</dbReference>
<evidence type="ECO:0000256" key="4">
    <source>
        <dbReference type="ARBA" id="ARBA00023289"/>
    </source>
</evidence>
<keyword evidence="1" id="KW-0488">Methylation</keyword>
<dbReference type="PANTHER" id="PTHR45811:SF49">
    <property type="entry name" value="OS04G0667600 PROTEIN"/>
    <property type="match status" value="1"/>
</dbReference>